<dbReference type="CDD" id="cd01726">
    <property type="entry name" value="LSm6"/>
    <property type="match status" value="1"/>
</dbReference>
<dbReference type="InterPro" id="IPR047575">
    <property type="entry name" value="Sm"/>
</dbReference>
<dbReference type="Proteomes" id="UP000269793">
    <property type="component" value="Chromosome VIII"/>
</dbReference>
<dbReference type="STRING" id="425264.A0A3G2SBM0"/>
<dbReference type="PROSITE" id="PS52002">
    <property type="entry name" value="SM"/>
    <property type="match status" value="1"/>
</dbReference>
<keyword evidence="9 16" id="KW-0747">Spliceosome</keyword>
<evidence type="ECO:0000256" key="14">
    <source>
        <dbReference type="ARBA" id="ARBA00025365"/>
    </source>
</evidence>
<keyword evidence="12 16" id="KW-0539">Nucleus</keyword>
<comment type="similarity">
    <text evidence="3 16">Belongs to the snRNP Sm proteins family. SmF/LSm6 subfamily.</text>
</comment>
<evidence type="ECO:0000256" key="8">
    <source>
        <dbReference type="ARBA" id="ARBA00022694"/>
    </source>
</evidence>
<organism evidence="19 20">
    <name type="scientific">Malassezia restricta (strain ATCC 96810 / NBRC 103918 / CBS 7877)</name>
    <name type="common">Seborrheic dermatitis infection agent</name>
    <dbReference type="NCBI Taxonomy" id="425264"/>
    <lineage>
        <taxon>Eukaryota</taxon>
        <taxon>Fungi</taxon>
        <taxon>Dikarya</taxon>
        <taxon>Basidiomycota</taxon>
        <taxon>Ustilaginomycotina</taxon>
        <taxon>Malasseziomycetes</taxon>
        <taxon>Malasseziales</taxon>
        <taxon>Malasseziaceae</taxon>
        <taxon>Malassezia</taxon>
    </lineage>
</organism>
<keyword evidence="13 16" id="KW-0687">Ribonucleoprotein</keyword>
<evidence type="ECO:0000256" key="15">
    <source>
        <dbReference type="ARBA" id="ARBA00025892"/>
    </source>
</evidence>
<evidence type="ECO:0000313" key="20">
    <source>
        <dbReference type="Proteomes" id="UP000269793"/>
    </source>
</evidence>
<comment type="subunit">
    <text evidence="15">Component of the heptameric LSM1-LSM7 complex, which consists of LSM1, LSM2, LSM3, LSM4, LSM5, LSM6 and LSM7. Component of the heptameric LSM2-LSM8 complex, which consists of LSM2, LSM3, LSM4, LSM5, LSM6, LSM7 and LSM8. The LSm subunits form a seven-membered ring structure with a doughnut shape.</text>
</comment>
<dbReference type="SMART" id="SM00651">
    <property type="entry name" value="Sm"/>
    <property type="match status" value="1"/>
</dbReference>
<evidence type="ECO:0000256" key="4">
    <source>
        <dbReference type="ARBA" id="ARBA00014768"/>
    </source>
</evidence>
<dbReference type="AlphaFoldDB" id="A0A3G2SBM0"/>
<feature type="region of interest" description="Disordered" evidence="17">
    <location>
        <begin position="1"/>
        <end position="25"/>
    </location>
</feature>
<evidence type="ECO:0000256" key="6">
    <source>
        <dbReference type="ARBA" id="ARBA00022552"/>
    </source>
</evidence>
<name>A0A3G2SBM0_MALR7</name>
<evidence type="ECO:0000256" key="13">
    <source>
        <dbReference type="ARBA" id="ARBA00023274"/>
    </source>
</evidence>
<protein>
    <recommendedName>
        <fullName evidence="4">U6 snRNA-associated Sm-like protein LSm6</fullName>
    </recommendedName>
</protein>
<evidence type="ECO:0000256" key="10">
    <source>
        <dbReference type="ARBA" id="ARBA00022884"/>
    </source>
</evidence>
<keyword evidence="5" id="KW-0963">Cytoplasm</keyword>
<sequence length="97" mass="10441">MSDTASAKVQQPADFTSSKQQVKAGSPNDFLKSVIGKKVIVRLNSGIDYHGTLSCLDGYMNIAMEDTEEFVDGALKSAYGDAFIRGNNVLYITSLDA</sequence>
<keyword evidence="10 16" id="KW-0694">RNA-binding</keyword>
<dbReference type="GO" id="GO:0008033">
    <property type="term" value="P:tRNA processing"/>
    <property type="evidence" value="ECO:0007669"/>
    <property type="project" value="UniProtKB-KW"/>
</dbReference>
<dbReference type="OrthoDB" id="268799at2759"/>
<dbReference type="InterPro" id="IPR010920">
    <property type="entry name" value="LSM_dom_sf"/>
</dbReference>
<dbReference type="VEuPathDB" id="FungiDB:DNF11_3809"/>
<dbReference type="PANTHER" id="PTHR11021:SF1">
    <property type="entry name" value="U6 SNRNA-ASSOCIATED SM-LIKE PROTEIN LSM6"/>
    <property type="match status" value="1"/>
</dbReference>
<dbReference type="PANTHER" id="PTHR11021">
    <property type="entry name" value="SMALL NUCLEAR RIBONUCLEOPROTEIN F SNRNP-F"/>
    <property type="match status" value="1"/>
</dbReference>
<evidence type="ECO:0000256" key="5">
    <source>
        <dbReference type="ARBA" id="ARBA00022490"/>
    </source>
</evidence>
<dbReference type="Gene3D" id="2.30.30.100">
    <property type="match status" value="1"/>
</dbReference>
<dbReference type="GO" id="GO:0000932">
    <property type="term" value="C:P-body"/>
    <property type="evidence" value="ECO:0007669"/>
    <property type="project" value="TreeGrafter"/>
</dbReference>
<dbReference type="GO" id="GO:0030490">
    <property type="term" value="P:maturation of SSU-rRNA"/>
    <property type="evidence" value="ECO:0007669"/>
    <property type="project" value="TreeGrafter"/>
</dbReference>
<evidence type="ECO:0000256" key="1">
    <source>
        <dbReference type="ARBA" id="ARBA00004123"/>
    </source>
</evidence>
<dbReference type="GO" id="GO:0046540">
    <property type="term" value="C:U4/U6 x U5 tri-snRNP complex"/>
    <property type="evidence" value="ECO:0007669"/>
    <property type="project" value="TreeGrafter"/>
</dbReference>
<evidence type="ECO:0000256" key="9">
    <source>
        <dbReference type="ARBA" id="ARBA00022728"/>
    </source>
</evidence>
<gene>
    <name evidence="19" type="primary">LSM6</name>
    <name evidence="19" type="ORF">DNF11_3809</name>
</gene>
<evidence type="ECO:0000256" key="2">
    <source>
        <dbReference type="ARBA" id="ARBA00004496"/>
    </source>
</evidence>
<feature type="domain" description="Sm" evidence="18">
    <location>
        <begin position="26"/>
        <end position="97"/>
    </location>
</feature>
<keyword evidence="8" id="KW-0819">tRNA processing</keyword>
<keyword evidence="11 16" id="KW-0508">mRNA splicing</keyword>
<dbReference type="GO" id="GO:0003723">
    <property type="term" value="F:RNA binding"/>
    <property type="evidence" value="ECO:0007669"/>
    <property type="project" value="UniProtKB-UniRule"/>
</dbReference>
<evidence type="ECO:0000256" key="17">
    <source>
        <dbReference type="SAM" id="MobiDB-lite"/>
    </source>
</evidence>
<dbReference type="FunFam" id="2.30.30.100:FF:000044">
    <property type="entry name" value="Probable U6 snRNA-associated Sm-like protein LSm6"/>
    <property type="match status" value="1"/>
</dbReference>
<comment type="function">
    <text evidence="14">Component of LSm protein complexes, which are involved in RNA processing and may function in a chaperone-like manner, facilitating the efficient association of RNA processing factors with their substrates. Component of the cytoplasmic LSM1-LSM7 complex, which is thought to be involved in mRNA degradation by activating the decapping step in the 5'-to-3' mRNA decay pathway. Component of the nuclear LSM2-LSM8 complex, which is involved in splicing of nuclear mRNAs. LSM2-LSM8 associates with multiple snRNP complexes containing the U6 snRNA (U4/U6 di-snRNP, spliceosomal U4/U6.U5 tri-snRNP, and free U6 snRNP). It binds directly to the 3'-terminal U-tract of U6 snRNA and plays a role in the biogenesis and stability of the U6 snRNP and U4/U6 snRNP complexes. LSM2-LSM8 probably also is involved degradation of nuclear pre-mRNA by targeting them for decapping, and in processing of pre-tRNAs, pre-rRNAs and U3 snoRNA.</text>
</comment>
<dbReference type="Pfam" id="PF01423">
    <property type="entry name" value="LSM"/>
    <property type="match status" value="1"/>
</dbReference>
<dbReference type="GO" id="GO:0000398">
    <property type="term" value="P:mRNA splicing, via spliceosome"/>
    <property type="evidence" value="ECO:0007669"/>
    <property type="project" value="InterPro"/>
</dbReference>
<keyword evidence="20" id="KW-1185">Reference proteome</keyword>
<keyword evidence="7 16" id="KW-0507">mRNA processing</keyword>
<evidence type="ECO:0000259" key="18">
    <source>
        <dbReference type="PROSITE" id="PS52002"/>
    </source>
</evidence>
<dbReference type="GO" id="GO:0005730">
    <property type="term" value="C:nucleolus"/>
    <property type="evidence" value="ECO:0007669"/>
    <property type="project" value="TreeGrafter"/>
</dbReference>
<dbReference type="GO" id="GO:0005681">
    <property type="term" value="C:spliceosomal complex"/>
    <property type="evidence" value="ECO:0007669"/>
    <property type="project" value="UniProtKB-KW"/>
</dbReference>
<dbReference type="InterPro" id="IPR016487">
    <property type="entry name" value="Lsm6/sSmF"/>
</dbReference>
<dbReference type="InterPro" id="IPR001163">
    <property type="entry name" value="Sm_dom_euk/arc"/>
</dbReference>
<keyword evidence="6" id="KW-0698">rRNA processing</keyword>
<evidence type="ECO:0000313" key="19">
    <source>
        <dbReference type="EMBL" id="AYO44759.1"/>
    </source>
</evidence>
<evidence type="ECO:0000256" key="7">
    <source>
        <dbReference type="ARBA" id="ARBA00022664"/>
    </source>
</evidence>
<reference evidence="19 20" key="1">
    <citation type="submission" date="2018-10" db="EMBL/GenBank/DDBJ databases">
        <title>Complete genome sequence of Malassezia restricta CBS 7877.</title>
        <authorList>
            <person name="Morand S.C."/>
            <person name="Bertignac M."/>
            <person name="Iltis A."/>
            <person name="Kolder I."/>
            <person name="Pirovano W."/>
            <person name="Jourdain R."/>
            <person name="Clavaud C."/>
        </authorList>
    </citation>
    <scope>NUCLEOTIDE SEQUENCE [LARGE SCALE GENOMIC DNA]</scope>
    <source>
        <strain evidence="19 20">CBS 7877</strain>
    </source>
</reference>
<proteinExistence type="inferred from homology"/>
<comment type="subcellular location">
    <subcellularLocation>
        <location evidence="2">Cytoplasm</location>
    </subcellularLocation>
    <subcellularLocation>
        <location evidence="1 16">Nucleus</location>
    </subcellularLocation>
</comment>
<accession>A0A3G2SBM0</accession>
<feature type="compositionally biased region" description="Polar residues" evidence="17">
    <location>
        <begin position="1"/>
        <end position="23"/>
    </location>
</feature>
<dbReference type="SUPFAM" id="SSF50182">
    <property type="entry name" value="Sm-like ribonucleoproteins"/>
    <property type="match status" value="1"/>
</dbReference>
<evidence type="ECO:0000256" key="12">
    <source>
        <dbReference type="ARBA" id="ARBA00023242"/>
    </source>
</evidence>
<dbReference type="GO" id="GO:0005732">
    <property type="term" value="C:sno(s)RNA-containing ribonucleoprotein complex"/>
    <property type="evidence" value="ECO:0007669"/>
    <property type="project" value="TreeGrafter"/>
</dbReference>
<evidence type="ECO:0000256" key="11">
    <source>
        <dbReference type="ARBA" id="ARBA00023187"/>
    </source>
</evidence>
<dbReference type="GO" id="GO:0005688">
    <property type="term" value="C:U6 snRNP"/>
    <property type="evidence" value="ECO:0007669"/>
    <property type="project" value="TreeGrafter"/>
</dbReference>
<evidence type="ECO:0000256" key="16">
    <source>
        <dbReference type="PIRNR" id="PIRNR006609"/>
    </source>
</evidence>
<dbReference type="EMBL" id="CP033155">
    <property type="protein sequence ID" value="AYO44759.1"/>
    <property type="molecule type" value="Genomic_DNA"/>
</dbReference>
<evidence type="ECO:0000256" key="3">
    <source>
        <dbReference type="ARBA" id="ARBA00007927"/>
    </source>
</evidence>